<name>A0A9X1XGW3_9VIBR</name>
<dbReference type="Gene3D" id="2.60.120.1600">
    <property type="match status" value="1"/>
</dbReference>
<evidence type="ECO:0000313" key="3">
    <source>
        <dbReference type="EMBL" id="MCK6261765.1"/>
    </source>
</evidence>
<feature type="chain" id="PRO_5040758872" evidence="1">
    <location>
        <begin position="21"/>
        <end position="367"/>
    </location>
</feature>
<evidence type="ECO:0000313" key="4">
    <source>
        <dbReference type="Proteomes" id="UP001139559"/>
    </source>
</evidence>
<dbReference type="InterPro" id="IPR010679">
    <property type="entry name" value="DUF1254"/>
</dbReference>
<proteinExistence type="predicted"/>
<sequence length="367" mass="40887">MKKSILAVSLFITMSGSALAQGKFATLGEHLPEKGEPTEFQMQYSGPIEVSSDNFILAESDKYFFEQQGESEMNTFKHADTLITPDNQTVVRQNRDTLYSKGIFDTNGGVTFELPKIDTYQSLQVIDEQHRTIGVIYSEQGKNSLTVTPDMLSSGEHVWVVMRTQVKSMAEQDLALGREQQRMVKVSANSSNPYIAKGFEQKSRETTRLDQEKSILKIDLARSFGAPGSEVVREFDAKVATAMGFGGLPSKHAYYKVLIAEDRTGSCQSMTFEKPPIREKGFFSVTTYGPDGYIHAYNYATSSREITPNQDGSITVNFNCEGAKNNLDVASGWTGILRMYVPNSVEEIVEYGRTVEMPHTVESYAKK</sequence>
<dbReference type="Pfam" id="PF06863">
    <property type="entry name" value="DUF1254"/>
    <property type="match status" value="1"/>
</dbReference>
<reference evidence="3" key="1">
    <citation type="submission" date="2021-11" db="EMBL/GenBank/DDBJ databases">
        <title>Vibrio ZSDE26 sp. nov. and Vibrio ZSDZ34 sp. nov., isolated from coastal seawater in Qingdao.</title>
        <authorList>
            <person name="Zhang P."/>
        </authorList>
    </citation>
    <scope>NUCLEOTIDE SEQUENCE</scope>
    <source>
        <strain evidence="3">ZSDE26</strain>
    </source>
</reference>
<keyword evidence="4" id="KW-1185">Reference proteome</keyword>
<dbReference type="PANTHER" id="PTHR36509">
    <property type="entry name" value="BLL3101 PROTEIN"/>
    <property type="match status" value="1"/>
</dbReference>
<comment type="caution">
    <text evidence="3">The sequence shown here is derived from an EMBL/GenBank/DDBJ whole genome shotgun (WGS) entry which is preliminary data.</text>
</comment>
<dbReference type="AlphaFoldDB" id="A0A9X1XGW3"/>
<dbReference type="SUPFAM" id="SSF160935">
    <property type="entry name" value="VPA0735-like"/>
    <property type="match status" value="1"/>
</dbReference>
<evidence type="ECO:0000256" key="1">
    <source>
        <dbReference type="SAM" id="SignalP"/>
    </source>
</evidence>
<dbReference type="Gene3D" id="2.60.40.1610">
    <property type="entry name" value="Domain of unknown function DUF1254"/>
    <property type="match status" value="1"/>
</dbReference>
<dbReference type="InterPro" id="IPR037050">
    <property type="entry name" value="DUF1254_sf"/>
</dbReference>
<dbReference type="Proteomes" id="UP001139559">
    <property type="component" value="Unassembled WGS sequence"/>
</dbReference>
<feature type="signal peptide" evidence="1">
    <location>
        <begin position="1"/>
        <end position="20"/>
    </location>
</feature>
<feature type="domain" description="DUF1254" evidence="2">
    <location>
        <begin position="73"/>
        <end position="175"/>
    </location>
</feature>
<protein>
    <submittedName>
        <fullName evidence="3">DUF1254 domain-containing protein</fullName>
    </submittedName>
</protein>
<dbReference type="PANTHER" id="PTHR36509:SF3">
    <property type="entry name" value="SIGNAL PEPTIDE PROTEIN"/>
    <property type="match status" value="1"/>
</dbReference>
<dbReference type="EMBL" id="JAJHVV010000001">
    <property type="protein sequence ID" value="MCK6261765.1"/>
    <property type="molecule type" value="Genomic_DNA"/>
</dbReference>
<organism evidence="3 4">
    <name type="scientific">Vibrio amylolyticus</name>
    <dbReference type="NCBI Taxonomy" id="2847292"/>
    <lineage>
        <taxon>Bacteria</taxon>
        <taxon>Pseudomonadati</taxon>
        <taxon>Pseudomonadota</taxon>
        <taxon>Gammaproteobacteria</taxon>
        <taxon>Vibrionales</taxon>
        <taxon>Vibrionaceae</taxon>
        <taxon>Vibrio</taxon>
    </lineage>
</organism>
<keyword evidence="1" id="KW-0732">Signal</keyword>
<evidence type="ECO:0000259" key="2">
    <source>
        <dbReference type="Pfam" id="PF06863"/>
    </source>
</evidence>
<gene>
    <name evidence="3" type="ORF">KP803_00595</name>
</gene>
<dbReference type="RefSeq" id="WP_248006890.1">
    <property type="nucleotide sequence ID" value="NZ_JAJHVV010000001.1"/>
</dbReference>
<accession>A0A9X1XGW3</accession>